<protein>
    <submittedName>
        <fullName evidence="3">Uncharacterized protein</fullName>
    </submittedName>
</protein>
<feature type="compositionally biased region" description="Basic and acidic residues" evidence="1">
    <location>
        <begin position="106"/>
        <end position="117"/>
    </location>
</feature>
<gene>
    <name evidence="3" type="ORF">COHA_010486</name>
</gene>
<evidence type="ECO:0000313" key="4">
    <source>
        <dbReference type="Proteomes" id="UP001205105"/>
    </source>
</evidence>
<feature type="region of interest" description="Disordered" evidence="1">
    <location>
        <begin position="98"/>
        <end position="184"/>
    </location>
</feature>
<evidence type="ECO:0000256" key="1">
    <source>
        <dbReference type="SAM" id="MobiDB-lite"/>
    </source>
</evidence>
<feature type="transmembrane region" description="Helical" evidence="2">
    <location>
        <begin position="58"/>
        <end position="78"/>
    </location>
</feature>
<accession>A0AAD5DCS6</accession>
<keyword evidence="2" id="KW-0812">Transmembrane</keyword>
<keyword evidence="2" id="KW-1133">Transmembrane helix</keyword>
<name>A0AAD5DCS6_9CHLO</name>
<reference evidence="3" key="1">
    <citation type="submission" date="2020-11" db="EMBL/GenBank/DDBJ databases">
        <title>Chlorella ohadii genome sequencing and assembly.</title>
        <authorList>
            <person name="Murik O."/>
            <person name="Treves H."/>
            <person name="Kedem I."/>
            <person name="Shotland Y."/>
            <person name="Kaplan A."/>
        </authorList>
    </citation>
    <scope>NUCLEOTIDE SEQUENCE</scope>
    <source>
        <strain evidence="3">1</strain>
    </source>
</reference>
<feature type="compositionally biased region" description="Basic and acidic residues" evidence="1">
    <location>
        <begin position="165"/>
        <end position="175"/>
    </location>
</feature>
<dbReference type="Proteomes" id="UP001205105">
    <property type="component" value="Unassembled WGS sequence"/>
</dbReference>
<dbReference type="EMBL" id="JADXDR010000242">
    <property type="protein sequence ID" value="KAI7835630.1"/>
    <property type="molecule type" value="Genomic_DNA"/>
</dbReference>
<feature type="compositionally biased region" description="Low complexity" evidence="1">
    <location>
        <begin position="118"/>
        <end position="131"/>
    </location>
</feature>
<feature type="compositionally biased region" description="Low complexity" evidence="1">
    <location>
        <begin position="138"/>
        <end position="147"/>
    </location>
</feature>
<sequence length="184" mass="19269">MASELSKFIEDELRKQGIQDDEEQRLLSNLRIAPLSVQSSGGGAAAPATRGWTTGKKVALVVTLALLFGGLVALVINYRGHPMTTGSWRGAVVDPEAGVEALPIPPKKEQPAADKKQQQQQQQQQQQPAAPAGGGGKQQEPAGKQQGTQPEAGAGKNTTEPAGEGQKKPAGEGGRRLMARLPPL</sequence>
<proteinExistence type="predicted"/>
<comment type="caution">
    <text evidence="3">The sequence shown here is derived from an EMBL/GenBank/DDBJ whole genome shotgun (WGS) entry which is preliminary data.</text>
</comment>
<evidence type="ECO:0000256" key="2">
    <source>
        <dbReference type="SAM" id="Phobius"/>
    </source>
</evidence>
<keyword evidence="4" id="KW-1185">Reference proteome</keyword>
<evidence type="ECO:0000313" key="3">
    <source>
        <dbReference type="EMBL" id="KAI7835630.1"/>
    </source>
</evidence>
<organism evidence="3 4">
    <name type="scientific">Chlorella ohadii</name>
    <dbReference type="NCBI Taxonomy" id="2649997"/>
    <lineage>
        <taxon>Eukaryota</taxon>
        <taxon>Viridiplantae</taxon>
        <taxon>Chlorophyta</taxon>
        <taxon>core chlorophytes</taxon>
        <taxon>Trebouxiophyceae</taxon>
        <taxon>Chlorellales</taxon>
        <taxon>Chlorellaceae</taxon>
        <taxon>Chlorella clade</taxon>
        <taxon>Chlorella</taxon>
    </lineage>
</organism>
<keyword evidence="2" id="KW-0472">Membrane</keyword>
<dbReference type="AlphaFoldDB" id="A0AAD5DCS6"/>